<evidence type="ECO:0000313" key="3">
    <source>
        <dbReference type="Proteomes" id="UP001237642"/>
    </source>
</evidence>
<protein>
    <recommendedName>
        <fullName evidence="4">Glycine-rich protein</fullName>
    </recommendedName>
</protein>
<evidence type="ECO:0008006" key="4">
    <source>
        <dbReference type="Google" id="ProtNLM"/>
    </source>
</evidence>
<gene>
    <name evidence="2" type="ORF">POM88_045305</name>
</gene>
<reference evidence="2" key="1">
    <citation type="submission" date="2023-02" db="EMBL/GenBank/DDBJ databases">
        <title>Genome of toxic invasive species Heracleum sosnowskyi carries increased number of genes despite the absence of recent whole-genome duplications.</title>
        <authorList>
            <person name="Schelkunov M."/>
            <person name="Shtratnikova V."/>
            <person name="Makarenko M."/>
            <person name="Klepikova A."/>
            <person name="Omelchenko D."/>
            <person name="Novikova G."/>
            <person name="Obukhova E."/>
            <person name="Bogdanov V."/>
            <person name="Penin A."/>
            <person name="Logacheva M."/>
        </authorList>
    </citation>
    <scope>NUCLEOTIDE SEQUENCE</scope>
    <source>
        <strain evidence="2">Hsosn_3</strain>
        <tissue evidence="2">Leaf</tissue>
    </source>
</reference>
<evidence type="ECO:0000256" key="1">
    <source>
        <dbReference type="SAM" id="SignalP"/>
    </source>
</evidence>
<dbReference type="Proteomes" id="UP001237642">
    <property type="component" value="Unassembled WGS sequence"/>
</dbReference>
<keyword evidence="3" id="KW-1185">Reference proteome</keyword>
<comment type="caution">
    <text evidence="2">The sequence shown here is derived from an EMBL/GenBank/DDBJ whole genome shotgun (WGS) entry which is preliminary data.</text>
</comment>
<sequence length="152" mass="14263">MSTKISLFLLLWCVLAFTTSSRKLMMTTSADTFEEEKPNLFPFPSFDTGVQGGAQTGFGGATSGSLGMGSPGGLGGIGGSGSLSSGVTGGLGMGSSVGGSSSGPFGGMGSSLGGAASGGLGFGSNVGGVGTGSGFGFGPFGGQMGSGFGGQP</sequence>
<dbReference type="AlphaFoldDB" id="A0AAD8H5P7"/>
<proteinExistence type="predicted"/>
<feature type="chain" id="PRO_5042128333" description="Glycine-rich protein" evidence="1">
    <location>
        <begin position="22"/>
        <end position="152"/>
    </location>
</feature>
<accession>A0AAD8H5P7</accession>
<feature type="signal peptide" evidence="1">
    <location>
        <begin position="1"/>
        <end position="21"/>
    </location>
</feature>
<keyword evidence="1" id="KW-0732">Signal</keyword>
<dbReference type="EMBL" id="JAUIZM010000010">
    <property type="protein sequence ID" value="KAK1360831.1"/>
    <property type="molecule type" value="Genomic_DNA"/>
</dbReference>
<name>A0AAD8H5P7_9APIA</name>
<organism evidence="2 3">
    <name type="scientific">Heracleum sosnowskyi</name>
    <dbReference type="NCBI Taxonomy" id="360622"/>
    <lineage>
        <taxon>Eukaryota</taxon>
        <taxon>Viridiplantae</taxon>
        <taxon>Streptophyta</taxon>
        <taxon>Embryophyta</taxon>
        <taxon>Tracheophyta</taxon>
        <taxon>Spermatophyta</taxon>
        <taxon>Magnoliopsida</taxon>
        <taxon>eudicotyledons</taxon>
        <taxon>Gunneridae</taxon>
        <taxon>Pentapetalae</taxon>
        <taxon>asterids</taxon>
        <taxon>campanulids</taxon>
        <taxon>Apiales</taxon>
        <taxon>Apiaceae</taxon>
        <taxon>Apioideae</taxon>
        <taxon>apioid superclade</taxon>
        <taxon>Tordylieae</taxon>
        <taxon>Tordyliinae</taxon>
        <taxon>Heracleum</taxon>
    </lineage>
</organism>
<evidence type="ECO:0000313" key="2">
    <source>
        <dbReference type="EMBL" id="KAK1360831.1"/>
    </source>
</evidence>
<reference evidence="2" key="2">
    <citation type="submission" date="2023-05" db="EMBL/GenBank/DDBJ databases">
        <authorList>
            <person name="Schelkunov M.I."/>
        </authorList>
    </citation>
    <scope>NUCLEOTIDE SEQUENCE</scope>
    <source>
        <strain evidence="2">Hsosn_3</strain>
        <tissue evidence="2">Leaf</tissue>
    </source>
</reference>